<dbReference type="EMBL" id="JANIIC010000030">
    <property type="protein sequence ID" value="MCQ8832117.1"/>
    <property type="molecule type" value="Genomic_DNA"/>
</dbReference>
<dbReference type="AlphaFoldDB" id="A0A9X2LYP5"/>
<dbReference type="RefSeq" id="WP_257632970.1">
    <property type="nucleotide sequence ID" value="NZ_JANIIC010000030.1"/>
</dbReference>
<proteinExistence type="predicted"/>
<evidence type="ECO:0000313" key="3">
    <source>
        <dbReference type="Proteomes" id="UP001142400"/>
    </source>
</evidence>
<reference evidence="2" key="1">
    <citation type="submission" date="2022-06" db="EMBL/GenBank/DDBJ databases">
        <title>WGS of actinobacteria.</title>
        <authorList>
            <person name="Thawai C."/>
        </authorList>
    </citation>
    <scope>NUCLEOTIDE SEQUENCE</scope>
    <source>
        <strain evidence="2">DSM 42010</strain>
    </source>
</reference>
<accession>A0A9X2LYP5</accession>
<feature type="compositionally biased region" description="Basic and acidic residues" evidence="1">
    <location>
        <begin position="1"/>
        <end position="27"/>
    </location>
</feature>
<keyword evidence="3" id="KW-1185">Reference proteome</keyword>
<protein>
    <submittedName>
        <fullName evidence="2">Uncharacterized protein</fullName>
    </submittedName>
</protein>
<evidence type="ECO:0000313" key="2">
    <source>
        <dbReference type="EMBL" id="MCQ8832117.1"/>
    </source>
</evidence>
<dbReference type="Proteomes" id="UP001142400">
    <property type="component" value="Unassembled WGS sequence"/>
</dbReference>
<feature type="region of interest" description="Disordered" evidence="1">
    <location>
        <begin position="66"/>
        <end position="95"/>
    </location>
</feature>
<comment type="caution">
    <text evidence="2">The sequence shown here is derived from an EMBL/GenBank/DDBJ whole genome shotgun (WGS) entry which is preliminary data.</text>
</comment>
<name>A0A9X2LYP5_STRMQ</name>
<evidence type="ECO:0000256" key="1">
    <source>
        <dbReference type="SAM" id="MobiDB-lite"/>
    </source>
</evidence>
<feature type="region of interest" description="Disordered" evidence="1">
    <location>
        <begin position="1"/>
        <end position="30"/>
    </location>
</feature>
<sequence>MCRVAPREGVLDGEAAGHEAGHTEADHGFGPVRVGFEVERQAMVEHVYRSVTEAVELLVVRRDARRNRQSRFGEGGPSRVGDTARAALVPNGQWE</sequence>
<gene>
    <name evidence="2" type="ORF">NQU54_24350</name>
</gene>
<organism evidence="2 3">
    <name type="scientific">Streptomyces malaysiensis subsp. samsunensis</name>
    <dbReference type="NCBI Taxonomy" id="459658"/>
    <lineage>
        <taxon>Bacteria</taxon>
        <taxon>Bacillati</taxon>
        <taxon>Actinomycetota</taxon>
        <taxon>Actinomycetes</taxon>
        <taxon>Kitasatosporales</taxon>
        <taxon>Streptomycetaceae</taxon>
        <taxon>Streptomyces</taxon>
        <taxon>Streptomyces violaceusniger group</taxon>
    </lineage>
</organism>